<comment type="similarity">
    <text evidence="2">Belongs to the TMEM131 family.</text>
</comment>
<proteinExistence type="inferred from homology"/>
<evidence type="ECO:0000256" key="2">
    <source>
        <dbReference type="ARBA" id="ARBA00006682"/>
    </source>
</evidence>
<evidence type="ECO:0000256" key="7">
    <source>
        <dbReference type="SAM" id="MobiDB-lite"/>
    </source>
</evidence>
<protein>
    <submittedName>
        <fullName evidence="13">Transmembrane 131 like</fullName>
    </submittedName>
</protein>
<feature type="domain" description="Transmembrane protein 131-like N-terminal" evidence="8">
    <location>
        <begin position="8"/>
        <end position="91"/>
    </location>
</feature>
<feature type="domain" description="TMEM131L third Ig-like" evidence="10">
    <location>
        <begin position="291"/>
        <end position="390"/>
    </location>
</feature>
<feature type="compositionally biased region" description="Basic residues" evidence="7">
    <location>
        <begin position="1078"/>
        <end position="1087"/>
    </location>
</feature>
<reference evidence="13" key="1">
    <citation type="submission" date="2025-08" db="UniProtKB">
        <authorList>
            <consortium name="Ensembl"/>
        </authorList>
    </citation>
    <scope>IDENTIFICATION</scope>
</reference>
<reference evidence="13" key="2">
    <citation type="submission" date="2025-09" db="UniProtKB">
        <authorList>
            <consortium name="Ensembl"/>
        </authorList>
    </citation>
    <scope>IDENTIFICATION</scope>
</reference>
<dbReference type="Pfam" id="PF24499">
    <property type="entry name" value="Ig_TMEM131L_4"/>
    <property type="match status" value="2"/>
</dbReference>
<evidence type="ECO:0000256" key="6">
    <source>
        <dbReference type="ARBA" id="ARBA00023136"/>
    </source>
</evidence>
<feature type="compositionally biased region" description="Basic and acidic residues" evidence="7">
    <location>
        <begin position="1009"/>
        <end position="1018"/>
    </location>
</feature>
<dbReference type="PANTHER" id="PTHR22050">
    <property type="entry name" value="RW1 PROTEIN HOMOLOG"/>
    <property type="match status" value="1"/>
</dbReference>
<feature type="compositionally biased region" description="Polar residues" evidence="7">
    <location>
        <begin position="997"/>
        <end position="1006"/>
    </location>
</feature>
<feature type="compositionally biased region" description="Polar residues" evidence="7">
    <location>
        <begin position="818"/>
        <end position="838"/>
    </location>
</feature>
<dbReference type="Pfam" id="PF24498">
    <property type="entry name" value="Ig_TMEM131L_3"/>
    <property type="match status" value="1"/>
</dbReference>
<dbReference type="InterPro" id="IPR022113">
    <property type="entry name" value="TMEM131L_N"/>
</dbReference>
<sequence>MPPNGKALHFHPSVLHFGMQLLGLPRAKMLHAYNPSRDREVVVNSVFTATRQFHVSPAYSRVIPAMGKISFRVLFLPTEEGSIESSLFINTSSHGVLSYQVFGTGTLTSSPEEPRVQLSNAYLLLPHIQNIQASHTLAETTNASLLRVHLECSLPNDAYQQVKSCCFMSDDPMLLEMTLTVRMENAQQDFVEHRQYLLENLFVVYVAMEKTKTSGDSSVDVYIMHSGNSLVHIQEIRQLSQKDTSPVEFEPVLLSSSSTNFTKVASISCKGTTTLKACLSCSVMEGYFDVDPSAALFHIEPHHNTSGFWSIWFTNNFDFSIELNEVFVARETKNILKILNFAKPLTLPPGCWNVFSLKLIVKDAVTNVLSSICLATNVGVMFEIPLQIYSTVSKQGDLNFEAIAHCDIQCYLGKSDSANLLWQKSLSLDRSAWDVDSELASELYERWQKIRRGEACRSISGSARFIHQKKPEEGFFAFFLPRLTTEPGLTLNFSATAVKSSMVKYFVLRNPSSFPVTLQLLPLSHYPDPQMCIFKCSSELLWLSLQPLETRKVGVIFTPVDYKRVASLILIRNNLTVLDVVNVEGFGAKELLKVGGRLPGAGGSLRFKVPEATLMDCRRQLKDSKQILSITKNFKVENIGPLPITISSMKINGYSCQGYGFEVLDCQEFFLAQNSSREISIVFTPDFTSSWVIRELTLVTAADLEFHFTLNVTLPHHLLPLCADVVPGPSWEESFWRLTVLFVSLSLLGVILIAFQQAQYILAEFMKSRQRPNPSSSPQQNSNSVDVISSDSYKGSCKTFMDTYSSSDKGKGKGFLSVGTSSSRSQNAAKRSPATYSHSQKKHKCSVYYSKQKPNTAAGSAIAATDEKQSQIAENQISAPKEDICTDVVSENWVTLKYANGINVNKNLTLPENFLGKEESALKNTVLIKNTSSECDLKEDLQTCMFPKETNLKTSENLVELKEQEFCPVKMSKKLPESHLSRNSPQQQPELQEISRKNSGTSQQVPLRNETENCETLKKQINLKPSTEKKINKGPKEETPCCAKEEITSSEQEDAYRKKKPQEKKEGNVPNMNWNRNRTSRKNKKKNVNISQSELKHMCSEFERPDLRANIGIRAWCPQGNGENCKADQKAGSLSIQGETESFYQRTKKKCLEKFCSDSSSDCGSSSGSVRASRGSWGSWSSTSSSDGDKKPMITARHFLPSSKFCKYHLCTVVGRVSAFLLNGKGCCGVGHFCKLFLTADFSFSWDSFIDWNAACDSQFSNMYCPLEMNEYGAFPEENMNYPSGFPGTAAVQNTAFIDQNCPSTWNAPPNMPPTWEPASYVNSTPYLSSTRSLSPMSGLFGSIWAPQSDVYESCCPVSATTQHSTHVENQAVMCKQEYYPRFNPFRAYMNLDIWTTAANRNANFPLSRDSGYCGNV</sequence>
<evidence type="ECO:0000313" key="13">
    <source>
        <dbReference type="Ensembl" id="ENSBJAP00000004614.1"/>
    </source>
</evidence>
<dbReference type="Proteomes" id="UP000694555">
    <property type="component" value="Unplaced"/>
</dbReference>
<dbReference type="InterPro" id="IPR055435">
    <property type="entry name" value="Ig_TMEM131L_3"/>
</dbReference>
<dbReference type="InterPro" id="IPR039877">
    <property type="entry name" value="TMEM131-like"/>
</dbReference>
<feature type="region of interest" description="Disordered" evidence="7">
    <location>
        <begin position="806"/>
        <end position="839"/>
    </location>
</feature>
<dbReference type="Gene3D" id="2.60.40.10">
    <property type="entry name" value="Immunoglobulins"/>
    <property type="match status" value="1"/>
</dbReference>
<keyword evidence="5" id="KW-1133">Transmembrane helix</keyword>
<feature type="compositionally biased region" description="Basic and acidic residues" evidence="7">
    <location>
        <begin position="1026"/>
        <end position="1047"/>
    </location>
</feature>
<feature type="region of interest" description="Disordered" evidence="7">
    <location>
        <begin position="1156"/>
        <end position="1189"/>
    </location>
</feature>
<dbReference type="InterPro" id="IPR045695">
    <property type="entry name" value="TMEM131-like_Ig_dom2"/>
</dbReference>
<feature type="region of interest" description="Disordered" evidence="7">
    <location>
        <begin position="973"/>
        <end position="1089"/>
    </location>
</feature>
<dbReference type="Pfam" id="PF12371">
    <property type="entry name" value="TMEM131_like_N"/>
    <property type="match status" value="1"/>
</dbReference>
<dbReference type="GO" id="GO:0090090">
    <property type="term" value="P:negative regulation of canonical Wnt signaling pathway"/>
    <property type="evidence" value="ECO:0007669"/>
    <property type="project" value="TreeGrafter"/>
</dbReference>
<evidence type="ECO:0000256" key="1">
    <source>
        <dbReference type="ARBA" id="ARBA00004479"/>
    </source>
</evidence>
<evidence type="ECO:0000259" key="9">
    <source>
        <dbReference type="Pfam" id="PF19532"/>
    </source>
</evidence>
<dbReference type="InterPro" id="IPR055437">
    <property type="entry name" value="TMEM131L_Ig_5"/>
</dbReference>
<feature type="domain" description="TMEM131L fifth Ig-like" evidence="12">
    <location>
        <begin position="638"/>
        <end position="702"/>
    </location>
</feature>
<evidence type="ECO:0000259" key="8">
    <source>
        <dbReference type="Pfam" id="PF12371"/>
    </source>
</evidence>
<feature type="compositionally biased region" description="Polar residues" evidence="7">
    <location>
        <begin position="981"/>
        <end position="990"/>
    </location>
</feature>
<name>A0A8B9ZD87_9AVES</name>
<dbReference type="InterPro" id="IPR013783">
    <property type="entry name" value="Ig-like_fold"/>
</dbReference>
<evidence type="ECO:0000259" key="10">
    <source>
        <dbReference type="Pfam" id="PF24498"/>
    </source>
</evidence>
<evidence type="ECO:0000256" key="3">
    <source>
        <dbReference type="ARBA" id="ARBA00022692"/>
    </source>
</evidence>
<keyword evidence="14" id="KW-1185">Reference proteome</keyword>
<keyword evidence="6" id="KW-0472">Membrane</keyword>
<feature type="compositionally biased region" description="Low complexity" evidence="7">
    <location>
        <begin position="1157"/>
        <end position="1186"/>
    </location>
</feature>
<evidence type="ECO:0000259" key="12">
    <source>
        <dbReference type="Pfam" id="PF24501"/>
    </source>
</evidence>
<dbReference type="Ensembl" id="ENSBJAT00000004744.1">
    <property type="protein sequence ID" value="ENSBJAP00000004614.1"/>
    <property type="gene ID" value="ENSBJAG00000002189.1"/>
</dbReference>
<dbReference type="InterPro" id="IPR055436">
    <property type="entry name" value="Ig_TMEM131L_4"/>
</dbReference>
<dbReference type="PANTHER" id="PTHR22050:SF2">
    <property type="entry name" value="TRANSMEMBRANE PROTEIN 131-LIKE"/>
    <property type="match status" value="1"/>
</dbReference>
<evidence type="ECO:0000259" key="11">
    <source>
        <dbReference type="Pfam" id="PF24499"/>
    </source>
</evidence>
<feature type="domain" description="TMEM131L fourth Ig-like" evidence="11">
    <location>
        <begin position="535"/>
        <end position="588"/>
    </location>
</feature>
<keyword evidence="4" id="KW-0732">Signal</keyword>
<dbReference type="Pfam" id="PF24501">
    <property type="entry name" value="Ig_TMEM131L_5"/>
    <property type="match status" value="1"/>
</dbReference>
<dbReference type="Pfam" id="PF19532">
    <property type="entry name" value="Ig_TMEM131L_2nd"/>
    <property type="match status" value="1"/>
</dbReference>
<organism evidence="13 14">
    <name type="scientific">Buteo japonicus</name>
    <dbReference type="NCBI Taxonomy" id="224669"/>
    <lineage>
        <taxon>Eukaryota</taxon>
        <taxon>Metazoa</taxon>
        <taxon>Chordata</taxon>
        <taxon>Craniata</taxon>
        <taxon>Vertebrata</taxon>
        <taxon>Euteleostomi</taxon>
        <taxon>Archelosauria</taxon>
        <taxon>Archosauria</taxon>
        <taxon>Dinosauria</taxon>
        <taxon>Saurischia</taxon>
        <taxon>Theropoda</taxon>
        <taxon>Coelurosauria</taxon>
        <taxon>Aves</taxon>
        <taxon>Neognathae</taxon>
        <taxon>Neoaves</taxon>
        <taxon>Telluraves</taxon>
        <taxon>Accipitrimorphae</taxon>
        <taxon>Accipitriformes</taxon>
        <taxon>Accipitridae</taxon>
        <taxon>Accipitrinae</taxon>
        <taxon>Buteo</taxon>
    </lineage>
</organism>
<dbReference type="GO" id="GO:0005886">
    <property type="term" value="C:plasma membrane"/>
    <property type="evidence" value="ECO:0007669"/>
    <property type="project" value="TreeGrafter"/>
</dbReference>
<feature type="domain" description="Transmembrane protein 131-like second Ig-like" evidence="9">
    <location>
        <begin position="117"/>
        <end position="270"/>
    </location>
</feature>
<evidence type="ECO:0000313" key="14">
    <source>
        <dbReference type="Proteomes" id="UP000694555"/>
    </source>
</evidence>
<evidence type="ECO:0000256" key="4">
    <source>
        <dbReference type="ARBA" id="ARBA00022729"/>
    </source>
</evidence>
<comment type="subcellular location">
    <subcellularLocation>
        <location evidence="1">Membrane</location>
        <topology evidence="1">Single-pass type I membrane protein</topology>
    </subcellularLocation>
</comment>
<feature type="domain" description="TMEM131L fourth Ig-like" evidence="11">
    <location>
        <begin position="491"/>
        <end position="531"/>
    </location>
</feature>
<keyword evidence="3" id="KW-0812">Transmembrane</keyword>
<evidence type="ECO:0000256" key="5">
    <source>
        <dbReference type="ARBA" id="ARBA00022989"/>
    </source>
</evidence>
<accession>A0A8B9ZD87</accession>